<evidence type="ECO:0000256" key="1">
    <source>
        <dbReference type="SAM" id="MobiDB-lite"/>
    </source>
</evidence>
<sequence length="74" mass="8303">MIYQEVVGKVTLKLEAPGLNATLLLRLLRHNDDNRARHGQWQIHPSQWNLPPESAAADGDTHRRLDLGQQTPGS</sequence>
<organism evidence="2 3">
    <name type="scientific">Plakobranchus ocellatus</name>
    <dbReference type="NCBI Taxonomy" id="259542"/>
    <lineage>
        <taxon>Eukaryota</taxon>
        <taxon>Metazoa</taxon>
        <taxon>Spiralia</taxon>
        <taxon>Lophotrochozoa</taxon>
        <taxon>Mollusca</taxon>
        <taxon>Gastropoda</taxon>
        <taxon>Heterobranchia</taxon>
        <taxon>Euthyneura</taxon>
        <taxon>Panpulmonata</taxon>
        <taxon>Sacoglossa</taxon>
        <taxon>Placobranchoidea</taxon>
        <taxon>Plakobranchidae</taxon>
        <taxon>Plakobranchus</taxon>
    </lineage>
</organism>
<dbReference type="EMBL" id="BLXT01006904">
    <property type="protein sequence ID" value="GFO34439.1"/>
    <property type="molecule type" value="Genomic_DNA"/>
</dbReference>
<name>A0AAV4CRG1_9GAST</name>
<feature type="region of interest" description="Disordered" evidence="1">
    <location>
        <begin position="42"/>
        <end position="74"/>
    </location>
</feature>
<protein>
    <submittedName>
        <fullName evidence="2">Uncharacterized protein</fullName>
    </submittedName>
</protein>
<evidence type="ECO:0000313" key="3">
    <source>
        <dbReference type="Proteomes" id="UP000735302"/>
    </source>
</evidence>
<dbReference type="AlphaFoldDB" id="A0AAV4CRG1"/>
<reference evidence="2 3" key="1">
    <citation type="journal article" date="2021" name="Elife">
        <title>Chloroplast acquisition without the gene transfer in kleptoplastic sea slugs, Plakobranchus ocellatus.</title>
        <authorList>
            <person name="Maeda T."/>
            <person name="Takahashi S."/>
            <person name="Yoshida T."/>
            <person name="Shimamura S."/>
            <person name="Takaki Y."/>
            <person name="Nagai Y."/>
            <person name="Toyoda A."/>
            <person name="Suzuki Y."/>
            <person name="Arimoto A."/>
            <person name="Ishii H."/>
            <person name="Satoh N."/>
            <person name="Nishiyama T."/>
            <person name="Hasebe M."/>
            <person name="Maruyama T."/>
            <person name="Minagawa J."/>
            <person name="Obokata J."/>
            <person name="Shigenobu S."/>
        </authorList>
    </citation>
    <scope>NUCLEOTIDE SEQUENCE [LARGE SCALE GENOMIC DNA]</scope>
</reference>
<evidence type="ECO:0000313" key="2">
    <source>
        <dbReference type="EMBL" id="GFO34439.1"/>
    </source>
</evidence>
<proteinExistence type="predicted"/>
<keyword evidence="3" id="KW-1185">Reference proteome</keyword>
<comment type="caution">
    <text evidence="2">The sequence shown here is derived from an EMBL/GenBank/DDBJ whole genome shotgun (WGS) entry which is preliminary data.</text>
</comment>
<dbReference type="Proteomes" id="UP000735302">
    <property type="component" value="Unassembled WGS sequence"/>
</dbReference>
<gene>
    <name evidence="2" type="ORF">PoB_006094400</name>
</gene>
<accession>A0AAV4CRG1</accession>